<proteinExistence type="predicted"/>
<dbReference type="OrthoDB" id="372487at2759"/>
<keyword evidence="3" id="KW-1185">Reference proteome</keyword>
<reference evidence="4" key="1">
    <citation type="submission" date="2016-06" db="UniProtKB">
        <authorList>
            <consortium name="WormBaseParasite"/>
        </authorList>
    </citation>
    <scope>IDENTIFICATION</scope>
</reference>
<evidence type="ECO:0000313" key="3">
    <source>
        <dbReference type="Proteomes" id="UP000271098"/>
    </source>
</evidence>
<sequence>MTGKRWNDKEIHMDRTYYFVMNHHRLSFVFFFRVQEIGMNEFRIPRTEVVYGLLPGVRLDVVFPGFPTMKRIEHTAELRFADIKVFQQPSKKQSMILKIPKRSDFDKVDLTYYALKHELNIFI</sequence>
<evidence type="ECO:0000313" key="4">
    <source>
        <dbReference type="WBParaSite" id="GPUH_0001032901-mRNA-1"/>
    </source>
</evidence>
<dbReference type="InterPro" id="IPR040992">
    <property type="entry name" value="XRN1_D1"/>
</dbReference>
<evidence type="ECO:0000313" key="2">
    <source>
        <dbReference type="EMBL" id="VDN17278.1"/>
    </source>
</evidence>
<dbReference type="InterPro" id="IPR047007">
    <property type="entry name" value="XRN1_D1_sf"/>
</dbReference>
<dbReference type="Proteomes" id="UP000271098">
    <property type="component" value="Unassembled WGS sequence"/>
</dbReference>
<dbReference type="Gene3D" id="2.170.260.40">
    <property type="match status" value="1"/>
</dbReference>
<dbReference type="AlphaFoldDB" id="A0A183DNM5"/>
<feature type="domain" description="5'-3' exoribonuclease 1 D1" evidence="1">
    <location>
        <begin position="52"/>
        <end position="104"/>
    </location>
</feature>
<reference evidence="2 3" key="2">
    <citation type="submission" date="2018-11" db="EMBL/GenBank/DDBJ databases">
        <authorList>
            <consortium name="Pathogen Informatics"/>
        </authorList>
    </citation>
    <scope>NUCLEOTIDE SEQUENCE [LARGE SCALE GENOMIC DNA]</scope>
</reference>
<dbReference type="EMBL" id="UYRT01077923">
    <property type="protein sequence ID" value="VDN17278.1"/>
    <property type="molecule type" value="Genomic_DNA"/>
</dbReference>
<gene>
    <name evidence="2" type="ORF">GPUH_LOCUS10316</name>
</gene>
<name>A0A183DNM5_9BILA</name>
<accession>A0A183DNM5</accession>
<organism evidence="4">
    <name type="scientific">Gongylonema pulchrum</name>
    <dbReference type="NCBI Taxonomy" id="637853"/>
    <lineage>
        <taxon>Eukaryota</taxon>
        <taxon>Metazoa</taxon>
        <taxon>Ecdysozoa</taxon>
        <taxon>Nematoda</taxon>
        <taxon>Chromadorea</taxon>
        <taxon>Rhabditida</taxon>
        <taxon>Spirurina</taxon>
        <taxon>Spiruromorpha</taxon>
        <taxon>Spiruroidea</taxon>
        <taxon>Gongylonematidae</taxon>
        <taxon>Gongylonema</taxon>
    </lineage>
</organism>
<protein>
    <submittedName>
        <fullName evidence="4">XRN1_D1 domain-containing protein</fullName>
    </submittedName>
</protein>
<dbReference type="Pfam" id="PF18332">
    <property type="entry name" value="XRN1_D1"/>
    <property type="match status" value="1"/>
</dbReference>
<dbReference type="WBParaSite" id="GPUH_0001032901-mRNA-1">
    <property type="protein sequence ID" value="GPUH_0001032901-mRNA-1"/>
    <property type="gene ID" value="GPUH_0001032901"/>
</dbReference>
<evidence type="ECO:0000259" key="1">
    <source>
        <dbReference type="Pfam" id="PF18332"/>
    </source>
</evidence>